<name>A0A9N9X282_PHACE</name>
<evidence type="ECO:0000313" key="1">
    <source>
        <dbReference type="EMBL" id="CAG9823031.1"/>
    </source>
</evidence>
<dbReference type="OrthoDB" id="67700at2759"/>
<dbReference type="Gene3D" id="2.60.40.150">
    <property type="entry name" value="C2 domain"/>
    <property type="match status" value="1"/>
</dbReference>
<reference evidence="1" key="2">
    <citation type="submission" date="2022-10" db="EMBL/GenBank/DDBJ databases">
        <authorList>
            <consortium name="ENA_rothamsted_submissions"/>
            <consortium name="culmorum"/>
            <person name="King R."/>
        </authorList>
    </citation>
    <scope>NUCLEOTIDE SEQUENCE</scope>
</reference>
<dbReference type="InterPro" id="IPR035892">
    <property type="entry name" value="C2_domain_sf"/>
</dbReference>
<gene>
    <name evidence="1" type="ORF">PHAECO_LOCUS10568</name>
</gene>
<keyword evidence="2" id="KW-1185">Reference proteome</keyword>
<protein>
    <submittedName>
        <fullName evidence="1">Uncharacterized protein</fullName>
    </submittedName>
</protein>
<dbReference type="Proteomes" id="UP001153737">
    <property type="component" value="Chromosome 6"/>
</dbReference>
<proteinExistence type="predicted"/>
<evidence type="ECO:0000313" key="2">
    <source>
        <dbReference type="Proteomes" id="UP001153737"/>
    </source>
</evidence>
<dbReference type="EMBL" id="OU896712">
    <property type="protein sequence ID" value="CAG9823031.1"/>
    <property type="molecule type" value="Genomic_DNA"/>
</dbReference>
<sequence length="114" mass="13459">MDHYGGQNLLPDLLENGNVMYEELRDRYLQFSLYDFDRFSRHDLIGHVVFKGLYEIADLQQEVEYTMSILCPPKIKTFIRVKMEDCPDAELLKDPEFDDFDSSAYFEFGSVDVR</sequence>
<organism evidence="1 2">
    <name type="scientific">Phaedon cochleariae</name>
    <name type="common">Mustard beetle</name>
    <dbReference type="NCBI Taxonomy" id="80249"/>
    <lineage>
        <taxon>Eukaryota</taxon>
        <taxon>Metazoa</taxon>
        <taxon>Ecdysozoa</taxon>
        <taxon>Arthropoda</taxon>
        <taxon>Hexapoda</taxon>
        <taxon>Insecta</taxon>
        <taxon>Pterygota</taxon>
        <taxon>Neoptera</taxon>
        <taxon>Endopterygota</taxon>
        <taxon>Coleoptera</taxon>
        <taxon>Polyphaga</taxon>
        <taxon>Cucujiformia</taxon>
        <taxon>Chrysomeloidea</taxon>
        <taxon>Chrysomelidae</taxon>
        <taxon>Chrysomelinae</taxon>
        <taxon>Chrysomelini</taxon>
        <taxon>Phaedon</taxon>
    </lineage>
</organism>
<dbReference type="AlphaFoldDB" id="A0A9N9X282"/>
<reference evidence="1" key="1">
    <citation type="submission" date="2022-01" db="EMBL/GenBank/DDBJ databases">
        <authorList>
            <person name="King R."/>
        </authorList>
    </citation>
    <scope>NUCLEOTIDE SEQUENCE</scope>
</reference>
<accession>A0A9N9X282</accession>
<dbReference type="SUPFAM" id="SSF49562">
    <property type="entry name" value="C2 domain (Calcium/lipid-binding domain, CaLB)"/>
    <property type="match status" value="1"/>
</dbReference>